<evidence type="ECO:0000313" key="3">
    <source>
        <dbReference type="Proteomes" id="UP000022611"/>
    </source>
</evidence>
<dbReference type="AlphaFoldDB" id="A0A010RW56"/>
<dbReference type="HOGENOM" id="CLU_192274_0_0_6"/>
<reference evidence="2 3" key="1">
    <citation type="journal article" date="2011" name="J. Bacteriol.">
        <title>Draft genome sequence of the polycyclic aromatic hydrocarbon-degrading, genetically engineered bioluminescent bioreporter Pseudomonas fluorescens HK44.</title>
        <authorList>
            <person name="Chauhan A."/>
            <person name="Layton A.C."/>
            <person name="Williams D.E."/>
            <person name="Smartt A.E."/>
            <person name="Ripp S."/>
            <person name="Karpinets T.V."/>
            <person name="Brown S.D."/>
            <person name="Sayler G.S."/>
        </authorList>
    </citation>
    <scope>NUCLEOTIDE SEQUENCE [LARGE SCALE GENOMIC DNA]</scope>
    <source>
        <strain evidence="2 3">HK44</strain>
    </source>
</reference>
<feature type="signal peptide" evidence="1">
    <location>
        <begin position="1"/>
        <end position="21"/>
    </location>
</feature>
<protein>
    <submittedName>
        <fullName evidence="2">Uncharacterized protein</fullName>
    </submittedName>
</protein>
<evidence type="ECO:0000313" key="2">
    <source>
        <dbReference type="EMBL" id="EXF93169.1"/>
    </source>
</evidence>
<feature type="chain" id="PRO_5001456756" evidence="1">
    <location>
        <begin position="22"/>
        <end position="85"/>
    </location>
</feature>
<evidence type="ECO:0000256" key="1">
    <source>
        <dbReference type="SAM" id="SignalP"/>
    </source>
</evidence>
<dbReference type="OrthoDB" id="7030047at2"/>
<dbReference type="eggNOG" id="ENOG5031UEW">
    <property type="taxonomic scope" value="Bacteria"/>
</dbReference>
<name>A0A010RW56_PSEFL</name>
<proteinExistence type="predicted"/>
<dbReference type="EMBL" id="AFOY02000015">
    <property type="protein sequence ID" value="EXF93169.1"/>
    <property type="molecule type" value="Genomic_DNA"/>
</dbReference>
<dbReference type="Proteomes" id="UP000022611">
    <property type="component" value="Unassembled WGS sequence"/>
</dbReference>
<comment type="caution">
    <text evidence="2">The sequence shown here is derived from an EMBL/GenBank/DDBJ whole genome shotgun (WGS) entry which is preliminary data.</text>
</comment>
<dbReference type="PATRIC" id="fig|1042209.11.peg.3484"/>
<organism evidence="2 3">
    <name type="scientific">Pseudomonas fluorescens HK44</name>
    <dbReference type="NCBI Taxonomy" id="1042209"/>
    <lineage>
        <taxon>Bacteria</taxon>
        <taxon>Pseudomonadati</taxon>
        <taxon>Pseudomonadota</taxon>
        <taxon>Gammaproteobacteria</taxon>
        <taxon>Pseudomonadales</taxon>
        <taxon>Pseudomonadaceae</taxon>
        <taxon>Pseudomonas</taxon>
    </lineage>
</organism>
<gene>
    <name evidence="2" type="ORF">HK44_005595</name>
</gene>
<sequence length="85" mass="8702">MKGRKLMVVAFLAFLTNGSSLLGIGQGSAGSLARAIECNHNIAHNIQTAKALGLLAGNPPVKPKAVVLGPFEVDCSALQMCSVLA</sequence>
<dbReference type="RefSeq" id="WP_019690600.1">
    <property type="nucleotide sequence ID" value="NZ_AFOY02000015.1"/>
</dbReference>
<accession>A0A010RW56</accession>
<keyword evidence="1" id="KW-0732">Signal</keyword>